<dbReference type="GO" id="GO:0003723">
    <property type="term" value="F:RNA binding"/>
    <property type="evidence" value="ECO:0007669"/>
    <property type="project" value="UniProtKB-UniRule"/>
</dbReference>
<proteinExistence type="predicted"/>
<reference evidence="4" key="1">
    <citation type="submission" date="2021-02" db="EMBL/GenBank/DDBJ databases">
        <authorList>
            <person name="Nowell W R."/>
        </authorList>
    </citation>
    <scope>NUCLEOTIDE SEQUENCE</scope>
</reference>
<feature type="domain" description="RRM" evidence="3">
    <location>
        <begin position="36"/>
        <end position="107"/>
    </location>
</feature>
<evidence type="ECO:0000256" key="1">
    <source>
        <dbReference type="PROSITE-ProRule" id="PRU00176"/>
    </source>
</evidence>
<dbReference type="InterPro" id="IPR012677">
    <property type="entry name" value="Nucleotide-bd_a/b_plait_sf"/>
</dbReference>
<evidence type="ECO:0000256" key="2">
    <source>
        <dbReference type="SAM" id="MobiDB-lite"/>
    </source>
</evidence>
<dbReference type="SMART" id="SM00360">
    <property type="entry name" value="RRM"/>
    <property type="match status" value="1"/>
</dbReference>
<protein>
    <recommendedName>
        <fullName evidence="3">RRM domain-containing protein</fullName>
    </recommendedName>
</protein>
<dbReference type="Proteomes" id="UP000663832">
    <property type="component" value="Unassembled WGS sequence"/>
</dbReference>
<dbReference type="InterPro" id="IPR050907">
    <property type="entry name" value="SRSF"/>
</dbReference>
<name>A0A813SQE7_9BILA</name>
<keyword evidence="5" id="KW-1185">Reference proteome</keyword>
<feature type="region of interest" description="Disordered" evidence="2">
    <location>
        <begin position="148"/>
        <end position="199"/>
    </location>
</feature>
<evidence type="ECO:0000259" key="3">
    <source>
        <dbReference type="PROSITE" id="PS50102"/>
    </source>
</evidence>
<keyword evidence="1" id="KW-0694">RNA-binding</keyword>
<comment type="caution">
    <text evidence="4">The sequence shown here is derived from an EMBL/GenBank/DDBJ whole genome shotgun (WGS) entry which is preliminary data.</text>
</comment>
<dbReference type="InterPro" id="IPR000504">
    <property type="entry name" value="RRM_dom"/>
</dbReference>
<dbReference type="Pfam" id="PF00076">
    <property type="entry name" value="RRM_1"/>
    <property type="match status" value="1"/>
</dbReference>
<sequence length="297" mass="33428">MSRSTNSSDPPVQYCDDITISVSYAVAVEEKSMADRKLFIGNLVRRITQDDLWVMYSAFGPLEECAKFHESFGFVRFLHAEDAKQALDATHGITLKGRCIKVEFAATTTSWRSTNNSYCNECRSAARYNIPPIRAADVSTNRVPYRTVVNTSLSPPPIGPIGHRRESHRKSKSNSSIANTSETRRSHPSFSSPPSSYAASSSHIAEIDDYDCDLDSGYNDEYDSPLIITSTTYSIPTSPWYDIPIADEVFIWDFQLYSDVAREHPLIKIDHLSSESTDDDTLTVLDYFTQLNIEEYL</sequence>
<evidence type="ECO:0000313" key="4">
    <source>
        <dbReference type="EMBL" id="CAF0798350.1"/>
    </source>
</evidence>
<dbReference type="PANTHER" id="PTHR23147">
    <property type="entry name" value="SERINE/ARGININE RICH SPLICING FACTOR"/>
    <property type="match status" value="1"/>
</dbReference>
<dbReference type="CDD" id="cd00590">
    <property type="entry name" value="RRM_SF"/>
    <property type="match status" value="1"/>
</dbReference>
<accession>A0A813SQE7</accession>
<gene>
    <name evidence="4" type="ORF">QVE165_LOCUS4079</name>
</gene>
<dbReference type="AlphaFoldDB" id="A0A813SQE7"/>
<dbReference type="InterPro" id="IPR035979">
    <property type="entry name" value="RBD_domain_sf"/>
</dbReference>
<dbReference type="Gene3D" id="3.30.70.330">
    <property type="match status" value="1"/>
</dbReference>
<dbReference type="PROSITE" id="PS50102">
    <property type="entry name" value="RRM"/>
    <property type="match status" value="1"/>
</dbReference>
<evidence type="ECO:0000313" key="5">
    <source>
        <dbReference type="Proteomes" id="UP000663832"/>
    </source>
</evidence>
<feature type="compositionally biased region" description="Low complexity" evidence="2">
    <location>
        <begin position="188"/>
        <end position="199"/>
    </location>
</feature>
<dbReference type="SUPFAM" id="SSF54928">
    <property type="entry name" value="RNA-binding domain, RBD"/>
    <property type="match status" value="1"/>
</dbReference>
<dbReference type="OrthoDB" id="410044at2759"/>
<organism evidence="4 5">
    <name type="scientific">Adineta steineri</name>
    <dbReference type="NCBI Taxonomy" id="433720"/>
    <lineage>
        <taxon>Eukaryota</taxon>
        <taxon>Metazoa</taxon>
        <taxon>Spiralia</taxon>
        <taxon>Gnathifera</taxon>
        <taxon>Rotifera</taxon>
        <taxon>Eurotatoria</taxon>
        <taxon>Bdelloidea</taxon>
        <taxon>Adinetida</taxon>
        <taxon>Adinetidae</taxon>
        <taxon>Adineta</taxon>
    </lineage>
</organism>
<dbReference type="EMBL" id="CAJNOM010000015">
    <property type="protein sequence ID" value="CAF0798350.1"/>
    <property type="molecule type" value="Genomic_DNA"/>
</dbReference>